<evidence type="ECO:0000313" key="3">
    <source>
        <dbReference type="EnsemblMetazoa" id="ISCW012100-PA"/>
    </source>
</evidence>
<gene>
    <name evidence="2" type="ORF">IscW_ISCW012100</name>
</gene>
<dbReference type="PaxDb" id="6945-B7QBZ4"/>
<dbReference type="EnsemblMetazoa" id="ISCW012100-RA">
    <property type="protein sequence ID" value="ISCW012100-PA"/>
    <property type="gene ID" value="ISCW012100"/>
</dbReference>
<evidence type="ECO:0000313" key="4">
    <source>
        <dbReference type="Proteomes" id="UP000001555"/>
    </source>
</evidence>
<feature type="region of interest" description="Disordered" evidence="1">
    <location>
        <begin position="134"/>
        <end position="163"/>
    </location>
</feature>
<evidence type="ECO:0000313" key="2">
    <source>
        <dbReference type="EMBL" id="EEC16366.1"/>
    </source>
</evidence>
<dbReference type="AlphaFoldDB" id="B7QBZ4"/>
<organism>
    <name type="scientific">Ixodes scapularis</name>
    <name type="common">Black-legged tick</name>
    <name type="synonym">Deer tick</name>
    <dbReference type="NCBI Taxonomy" id="6945"/>
    <lineage>
        <taxon>Eukaryota</taxon>
        <taxon>Metazoa</taxon>
        <taxon>Ecdysozoa</taxon>
        <taxon>Arthropoda</taxon>
        <taxon>Chelicerata</taxon>
        <taxon>Arachnida</taxon>
        <taxon>Acari</taxon>
        <taxon>Parasitiformes</taxon>
        <taxon>Ixodida</taxon>
        <taxon>Ixodoidea</taxon>
        <taxon>Ixodidae</taxon>
        <taxon>Ixodinae</taxon>
        <taxon>Ixodes</taxon>
    </lineage>
</organism>
<dbReference type="VEuPathDB" id="VectorBase:ISCW012100"/>
<dbReference type="Proteomes" id="UP000001555">
    <property type="component" value="Unassembled WGS sequence"/>
</dbReference>
<reference evidence="2 4" key="1">
    <citation type="submission" date="2008-03" db="EMBL/GenBank/DDBJ databases">
        <title>Annotation of Ixodes scapularis.</title>
        <authorList>
            <consortium name="Ixodes scapularis Genome Project Consortium"/>
            <person name="Caler E."/>
            <person name="Hannick L.I."/>
            <person name="Bidwell S."/>
            <person name="Joardar V."/>
            <person name="Thiagarajan M."/>
            <person name="Amedeo P."/>
            <person name="Galinsky K.J."/>
            <person name="Schobel S."/>
            <person name="Inman J."/>
            <person name="Hostetler J."/>
            <person name="Miller J."/>
            <person name="Hammond M."/>
            <person name="Megy K."/>
            <person name="Lawson D."/>
            <person name="Kodira C."/>
            <person name="Sutton G."/>
            <person name="Meyer J."/>
            <person name="Hill C.A."/>
            <person name="Birren B."/>
            <person name="Nene V."/>
            <person name="Collins F."/>
            <person name="Alarcon-Chaidez F."/>
            <person name="Wikel S."/>
            <person name="Strausberg R."/>
        </authorList>
    </citation>
    <scope>NUCLEOTIDE SEQUENCE [LARGE SCALE GENOMIC DNA]</scope>
    <source>
        <strain evidence="4">Wikel</strain>
        <strain evidence="2">Wikel colony</strain>
    </source>
</reference>
<dbReference type="InParanoid" id="B7QBZ4"/>
<feature type="region of interest" description="Disordered" evidence="1">
    <location>
        <begin position="1"/>
        <end position="75"/>
    </location>
</feature>
<proteinExistence type="predicted"/>
<evidence type="ECO:0000256" key="1">
    <source>
        <dbReference type="SAM" id="MobiDB-lite"/>
    </source>
</evidence>
<protein>
    <submittedName>
        <fullName evidence="2 3">Uncharacterized protein</fullName>
    </submittedName>
</protein>
<accession>B7QBZ4</accession>
<dbReference type="EMBL" id="ABJB010068466">
    <property type="status" value="NOT_ANNOTATED_CDS"/>
    <property type="molecule type" value="Genomic_DNA"/>
</dbReference>
<sequence>MGSWAEKASSEGAVNKAGSRGSGDARGSRFDTSRPLMSADGETRMPRNGNSGGTSDENANNRRRPAAFSRNAALSARLQAPLRSKDCHARTGHQLRLFGDSHGAPMQYCELFLYVANVPQSIRLAAGTLRERASPRNDCGLPPGGPASFDEHSWNGDTSTDTN</sequence>
<keyword evidence="4" id="KW-1185">Reference proteome</keyword>
<reference evidence="3" key="2">
    <citation type="submission" date="2020-05" db="UniProtKB">
        <authorList>
            <consortium name="EnsemblMetazoa"/>
        </authorList>
    </citation>
    <scope>IDENTIFICATION</scope>
    <source>
        <strain evidence="3">wikel</strain>
    </source>
</reference>
<dbReference type="HOGENOM" id="CLU_1628908_0_0_1"/>
<name>B7QBZ4_IXOSC</name>
<dbReference type="VEuPathDB" id="VectorBase:ISCI012100"/>
<dbReference type="EMBL" id="DS903705">
    <property type="protein sequence ID" value="EEC16366.1"/>
    <property type="molecule type" value="Genomic_DNA"/>
</dbReference>